<organism evidence="7 8">
    <name type="scientific">Araneus ventricosus</name>
    <name type="common">Orbweaver spider</name>
    <name type="synonym">Epeira ventricosa</name>
    <dbReference type="NCBI Taxonomy" id="182803"/>
    <lineage>
        <taxon>Eukaryota</taxon>
        <taxon>Metazoa</taxon>
        <taxon>Ecdysozoa</taxon>
        <taxon>Arthropoda</taxon>
        <taxon>Chelicerata</taxon>
        <taxon>Arachnida</taxon>
        <taxon>Araneae</taxon>
        <taxon>Araneomorphae</taxon>
        <taxon>Entelegynae</taxon>
        <taxon>Araneoidea</taxon>
        <taxon>Araneidae</taxon>
        <taxon>Araneus</taxon>
    </lineage>
</organism>
<evidence type="ECO:0000256" key="4">
    <source>
        <dbReference type="ARBA" id="ARBA00023098"/>
    </source>
</evidence>
<dbReference type="SUPFAM" id="SSF50729">
    <property type="entry name" value="PH domain-like"/>
    <property type="match status" value="1"/>
</dbReference>
<dbReference type="Gene3D" id="1.20.1230.10">
    <property type="entry name" value="Phospholipase C beta, distal C-terminal domain"/>
    <property type="match status" value="1"/>
</dbReference>
<dbReference type="GO" id="GO:0004435">
    <property type="term" value="F:phosphatidylinositol-4,5-bisphosphate phospholipase C activity"/>
    <property type="evidence" value="ECO:0007669"/>
    <property type="project" value="UniProtKB-EC"/>
</dbReference>
<dbReference type="PANTHER" id="PTHR10336:SF36">
    <property type="entry name" value="1-PHOSPHATIDYLINOSITOL 4,5-BISPHOSPHATE PHOSPHODIESTERASE BETA-4"/>
    <property type="match status" value="1"/>
</dbReference>
<protein>
    <recommendedName>
        <fullName evidence="1">phosphoinositide phospholipase C</fullName>
        <ecNumber evidence="1">3.1.4.11</ecNumber>
    </recommendedName>
</protein>
<keyword evidence="2" id="KW-0378">Hydrolase</keyword>
<name>A0A4Y2IX25_ARAVE</name>
<dbReference type="PANTHER" id="PTHR10336">
    <property type="entry name" value="PHOSPHOINOSITIDE-SPECIFIC PHOSPHOLIPASE C FAMILY PROTEIN"/>
    <property type="match status" value="1"/>
</dbReference>
<dbReference type="Gene3D" id="2.30.29.240">
    <property type="match status" value="1"/>
</dbReference>
<accession>A0A4Y2IX25</accession>
<evidence type="ECO:0000259" key="5">
    <source>
        <dbReference type="Pfam" id="PF17787"/>
    </source>
</evidence>
<dbReference type="InterPro" id="IPR053945">
    <property type="entry name" value="PLCB1-4-like_EFh"/>
</dbReference>
<dbReference type="GO" id="GO:0016042">
    <property type="term" value="P:lipid catabolic process"/>
    <property type="evidence" value="ECO:0007669"/>
    <property type="project" value="UniProtKB-KW"/>
</dbReference>
<evidence type="ECO:0000259" key="6">
    <source>
        <dbReference type="Pfam" id="PF22631"/>
    </source>
</evidence>
<dbReference type="Pfam" id="PF22631">
    <property type="entry name" value="PLCB1-4-like_EFh"/>
    <property type="match status" value="1"/>
</dbReference>
<keyword evidence="4" id="KW-0443">Lipid metabolism</keyword>
<dbReference type="GO" id="GO:0046488">
    <property type="term" value="P:phosphatidylinositol metabolic process"/>
    <property type="evidence" value="ECO:0007669"/>
    <property type="project" value="TreeGrafter"/>
</dbReference>
<dbReference type="Pfam" id="PF17787">
    <property type="entry name" value="PH_14"/>
    <property type="match status" value="1"/>
</dbReference>
<evidence type="ECO:0000256" key="2">
    <source>
        <dbReference type="ARBA" id="ARBA00022801"/>
    </source>
</evidence>
<dbReference type="InterPro" id="IPR001192">
    <property type="entry name" value="PI-PLC_fam"/>
</dbReference>
<reference evidence="7 8" key="1">
    <citation type="journal article" date="2019" name="Sci. Rep.">
        <title>Orb-weaving spider Araneus ventricosus genome elucidates the spidroin gene catalogue.</title>
        <authorList>
            <person name="Kono N."/>
            <person name="Nakamura H."/>
            <person name="Ohtoshi R."/>
            <person name="Moran D.A.P."/>
            <person name="Shinohara A."/>
            <person name="Yoshida Y."/>
            <person name="Fujiwara M."/>
            <person name="Mori M."/>
            <person name="Tomita M."/>
            <person name="Arakawa K."/>
        </authorList>
    </citation>
    <scope>NUCLEOTIDE SEQUENCE [LARGE SCALE GENOMIC DNA]</scope>
</reference>
<dbReference type="EMBL" id="BGPR01003012">
    <property type="protein sequence ID" value="GBM82458.1"/>
    <property type="molecule type" value="Genomic_DNA"/>
</dbReference>
<dbReference type="InterPro" id="IPR037862">
    <property type="entry name" value="PLC-beta_PH"/>
</dbReference>
<keyword evidence="3" id="KW-0442">Lipid degradation</keyword>
<gene>
    <name evidence="7" type="primary">norpA_9</name>
    <name evidence="7" type="ORF">AVEN_48621_1</name>
</gene>
<sequence length="400" mass="46698">MTKAYEFNWQLSVPEPLLKGCIFDMWEEDKEETNYEQEALFRVDDLGFFIYWKSTGNYGRVLELSHVNDIRRGGVPKDSRFLSELTSRSKHNLDDVSLTICSGTDMVNINYTHVVCPDPETAELWQNGLRKITNNIKANNVCPSTCLKKHWMKLCFMVDPNHMIPVRRIAQTFASGKTEKMVYQCLADVGLPSGKNDSIEPADFTAEKFYQIYHKICPRNDIEELFQSMADVLKDPKLKETVISQGQQWSELVEKHQREEWELLKTHTAQQGEIFEKLMNIEHLKQTRQLEQKFDTDNKEMKSKQAKISVETAKEVANDRTLRTKADRERRLREKNSNNTKKFIDERKAAAMKQNRERDKLTKVHDKQHNELTKYTQNEVGGYANAEIDFKLADKKMFVV</sequence>
<dbReference type="CDD" id="cd13361">
    <property type="entry name" value="PH_PLC_beta"/>
    <property type="match status" value="1"/>
</dbReference>
<dbReference type="OrthoDB" id="6425934at2759"/>
<evidence type="ECO:0000256" key="1">
    <source>
        <dbReference type="ARBA" id="ARBA00012368"/>
    </source>
</evidence>
<keyword evidence="8" id="KW-1185">Reference proteome</keyword>
<feature type="domain" description="PLC-beta PH" evidence="5">
    <location>
        <begin position="13"/>
        <end position="140"/>
    </location>
</feature>
<dbReference type="AlphaFoldDB" id="A0A4Y2IX25"/>
<dbReference type="InterPro" id="IPR011992">
    <property type="entry name" value="EF-hand-dom_pair"/>
</dbReference>
<evidence type="ECO:0000313" key="7">
    <source>
        <dbReference type="EMBL" id="GBM82458.1"/>
    </source>
</evidence>
<dbReference type="EC" id="3.1.4.11" evidence="1"/>
<dbReference type="SUPFAM" id="SSF69989">
    <property type="entry name" value="C-terminal domain of PLC-beta"/>
    <property type="match status" value="1"/>
</dbReference>
<feature type="domain" description="Phosphoinositide phospholipase C beta 1-4-like EF-hand" evidence="6">
    <location>
        <begin position="147"/>
        <end position="217"/>
    </location>
</feature>
<dbReference type="SUPFAM" id="SSF47473">
    <property type="entry name" value="EF-hand"/>
    <property type="match status" value="1"/>
</dbReference>
<evidence type="ECO:0000256" key="3">
    <source>
        <dbReference type="ARBA" id="ARBA00022963"/>
    </source>
</evidence>
<evidence type="ECO:0000313" key="8">
    <source>
        <dbReference type="Proteomes" id="UP000499080"/>
    </source>
</evidence>
<dbReference type="Proteomes" id="UP000499080">
    <property type="component" value="Unassembled WGS sequence"/>
</dbReference>
<dbReference type="InterPro" id="IPR042531">
    <property type="entry name" value="PLC-beta_C_sf"/>
</dbReference>
<proteinExistence type="predicted"/>
<dbReference type="GO" id="GO:0048015">
    <property type="term" value="P:phosphatidylinositol-mediated signaling"/>
    <property type="evidence" value="ECO:0007669"/>
    <property type="project" value="TreeGrafter"/>
</dbReference>
<dbReference type="GO" id="GO:0051209">
    <property type="term" value="P:release of sequestered calcium ion into cytosol"/>
    <property type="evidence" value="ECO:0007669"/>
    <property type="project" value="TreeGrafter"/>
</dbReference>
<comment type="caution">
    <text evidence="7">The sequence shown here is derived from an EMBL/GenBank/DDBJ whole genome shotgun (WGS) entry which is preliminary data.</text>
</comment>